<dbReference type="RefSeq" id="WP_064042325.1">
    <property type="nucleotide sequence ID" value="NZ_LUUJ01000121.1"/>
</dbReference>
<dbReference type="REBASE" id="164877">
    <property type="entry name" value="Mko45378ORF20470P"/>
</dbReference>
<organism evidence="1 2">
    <name type="scientific">Methylomonas koyamae</name>
    <dbReference type="NCBI Taxonomy" id="702114"/>
    <lineage>
        <taxon>Bacteria</taxon>
        <taxon>Pseudomonadati</taxon>
        <taxon>Pseudomonadota</taxon>
        <taxon>Gammaproteobacteria</taxon>
        <taxon>Methylococcales</taxon>
        <taxon>Methylococcaceae</taxon>
        <taxon>Methylomonas</taxon>
    </lineage>
</organism>
<keyword evidence="1" id="KW-0540">Nuclease</keyword>
<name>A0A177N0G0_9GAMM</name>
<dbReference type="OrthoDB" id="7055690at2"/>
<protein>
    <submittedName>
        <fullName evidence="1">Restriction endonuclease</fullName>
    </submittedName>
</protein>
<keyword evidence="1" id="KW-0255">Endonuclease</keyword>
<dbReference type="Proteomes" id="UP000077857">
    <property type="component" value="Unassembled WGS sequence"/>
</dbReference>
<proteinExistence type="predicted"/>
<keyword evidence="1" id="KW-0378">Hydrolase</keyword>
<dbReference type="GO" id="GO:0004519">
    <property type="term" value="F:endonuclease activity"/>
    <property type="evidence" value="ECO:0007669"/>
    <property type="project" value="UniProtKB-KW"/>
</dbReference>
<accession>A0A177N0G0</accession>
<comment type="caution">
    <text evidence="1">The sequence shown here is derived from an EMBL/GenBank/DDBJ whole genome shotgun (WGS) entry which is preliminary data.</text>
</comment>
<dbReference type="EMBL" id="LUUJ01000121">
    <property type="protein sequence ID" value="OAI11457.1"/>
    <property type="molecule type" value="Genomic_DNA"/>
</dbReference>
<evidence type="ECO:0000313" key="2">
    <source>
        <dbReference type="Proteomes" id="UP000077857"/>
    </source>
</evidence>
<gene>
    <name evidence="1" type="ORF">A1507_20465</name>
</gene>
<dbReference type="AlphaFoldDB" id="A0A177N0G0"/>
<reference evidence="1 2" key="1">
    <citation type="submission" date="2016-03" db="EMBL/GenBank/DDBJ databases">
        <authorList>
            <person name="Ploux O."/>
        </authorList>
    </citation>
    <scope>NUCLEOTIDE SEQUENCE [LARGE SCALE GENOMIC DNA]</scope>
    <source>
        <strain evidence="1 2">R-45378</strain>
    </source>
</reference>
<sequence length="255" mass="29382">MSYDELDLKVPRESDDYEDCSIFVVNSIESIIKDAMDTGRNKIIINTNLKLGIPMENVNKIAGPFVEAWAFEVFTDSFEDDNNKYELVNVEAGERLNMADVILQFRKTRKRSSTVTGHVDVKATSKDIDGSGKSPNITSFSRIRSAYIKDPDFIFIILSIKHRVFSTRDERTKMMMGVMEVVDFNAYDLKYLADGDISYNPALGTGQIQVRDIHYVTIFKRTTWEFCQLLDRKFIASKKGYDQWLEYAEQNGWIK</sequence>
<evidence type="ECO:0000313" key="1">
    <source>
        <dbReference type="EMBL" id="OAI11457.1"/>
    </source>
</evidence>